<reference evidence="2" key="1">
    <citation type="submission" date="2022-11" db="UniProtKB">
        <authorList>
            <consortium name="WormBaseParasite"/>
        </authorList>
    </citation>
    <scope>IDENTIFICATION</scope>
</reference>
<dbReference type="Proteomes" id="UP000887578">
    <property type="component" value="Unplaced"/>
</dbReference>
<protein>
    <submittedName>
        <fullName evidence="2">VWFA domain-containing protein</fullName>
    </submittedName>
</protein>
<dbReference type="WBParaSite" id="PDA_v2.g30734.t1">
    <property type="protein sequence ID" value="PDA_v2.g30734.t1"/>
    <property type="gene ID" value="PDA_v2.g30734"/>
</dbReference>
<organism evidence="1 2">
    <name type="scientific">Panagrolaimus davidi</name>
    <dbReference type="NCBI Taxonomy" id="227884"/>
    <lineage>
        <taxon>Eukaryota</taxon>
        <taxon>Metazoa</taxon>
        <taxon>Ecdysozoa</taxon>
        <taxon>Nematoda</taxon>
        <taxon>Chromadorea</taxon>
        <taxon>Rhabditida</taxon>
        <taxon>Tylenchina</taxon>
        <taxon>Panagrolaimomorpha</taxon>
        <taxon>Panagrolaimoidea</taxon>
        <taxon>Panagrolaimidae</taxon>
        <taxon>Panagrolaimus</taxon>
    </lineage>
</organism>
<dbReference type="InterPro" id="IPR036465">
    <property type="entry name" value="vWFA_dom_sf"/>
</dbReference>
<sequence length="1153" mass="127038">MLSFIYFRALRKSMSFAYKYTRTTTEALIFVVFTINNGTSEQFGDPGYALNAALEYRNKCMNPGNVEIIQINPSFGNVNPELGNYFFKYDDPDLFNKFTNAIFSTRLYDKSSIPKISADDGPYIPCKSYISFSYDDSNFMRNEDFMTQINFIKNAIGNLNYPERLRAEGGYTAEFNWNSGLSLAQMQSSFDFAEQTLMSYSLLQEFASLVTSLTTLDSTNDPIGALIFISDTSDRALLNADRLLAQLSNVRITFVLLGPDADQNKLTRFSSNFITWRDLTSPQPDNWDIVSTVAYGCSNPISTVTPPVVTTSLPMLSTSATMPQTTTQTSSMPITGSTSVQYIPCQSWISFSYDDSNVLQNANFKTQMSFISSVISSLNFPYRIRIQGAYTDVATWNSGQNIPQMQNELLNSEQTGNPYSLLLEFANLVNYLPTNQWPVGALVFISDTSDQALKNAYRFIPQLKSVRLTFILLGTNADATKLTNFTSNFIYWSDLSKPQPDNWDTVSASAFGCTNPSSFSTLLPLSSTTQRISTDPTSMAPTGTTMTPFIPCQSWISFGVDDSNVLPNNNFMTQLSFVSSAIGNLTHPERIAAVGIYAQPVPWNSGLTIQEIQYSINYFNQEAPYSLKMQFAALLSNLQNTVTGNTPVATLIFISDTSDAAISGADVFMSQLNGIKITFVLLGPNVDSSKLTNFSNNFIYWSDLSKPQPDNWDIASVAAYGCTNPLSTMLPSTSMAPTATPTIVSTSIAPTGTTTAPYLPCQSWISFSYDDSNVLQEENFETQMLFISSVIETLNYPDRLRMSGAFTAVASWNSHQTISQMQNELSNSEQTLNGYSLLLEFANLLTDVESIGSTNWPIGALIFISDTSDQAIRRANQYISQLSNVRITFVLLGTNVDSTKLTNFTSNFIYWSDLSKPKPDNWDTVSASALGCSNPSSVSMPPPLSTLLPLSSSLTPTTVPTSTSTSMAPTGTTRMAYLPCQSWISFSYDDSSSLQSNDFKTQTNFIASAIGAINYPDRFRVNGAFTGVASWNSHQTISQIQAEINSADPTSNSYSLLLQFAGLLTDIEATGSTNWPTGAIIFISDTSDRALANANIYFSQLPANVRLTFVLLGTNVDQTKLTQFSSNFISWKDLSQPQPDNWDTSSFNAYGCQ</sequence>
<name>A0A914QLV2_9BILA</name>
<evidence type="ECO:0000313" key="1">
    <source>
        <dbReference type="Proteomes" id="UP000887578"/>
    </source>
</evidence>
<dbReference type="AlphaFoldDB" id="A0A914QLV2"/>
<proteinExistence type="predicted"/>
<dbReference type="SUPFAM" id="SSF53300">
    <property type="entry name" value="vWA-like"/>
    <property type="match status" value="1"/>
</dbReference>
<dbReference type="Gene3D" id="3.40.50.410">
    <property type="entry name" value="von Willebrand factor, type A domain"/>
    <property type="match status" value="1"/>
</dbReference>
<accession>A0A914QLV2</accession>
<keyword evidence="1" id="KW-1185">Reference proteome</keyword>
<evidence type="ECO:0000313" key="2">
    <source>
        <dbReference type="WBParaSite" id="PDA_v2.g30734.t1"/>
    </source>
</evidence>